<dbReference type="InterPro" id="IPR001128">
    <property type="entry name" value="Cyt_P450"/>
</dbReference>
<dbReference type="Pfam" id="PF00067">
    <property type="entry name" value="p450"/>
    <property type="match status" value="1"/>
</dbReference>
<evidence type="ECO:0000256" key="3">
    <source>
        <dbReference type="ARBA" id="ARBA00022723"/>
    </source>
</evidence>
<keyword evidence="6 7" id="KW-0503">Monooxygenase</keyword>
<dbReference type="SUPFAM" id="SSF48264">
    <property type="entry name" value="Cytochrome P450"/>
    <property type="match status" value="1"/>
</dbReference>
<dbReference type="CDD" id="cd11032">
    <property type="entry name" value="P450_EryK-like"/>
    <property type="match status" value="1"/>
</dbReference>
<dbReference type="PANTHER" id="PTHR46696">
    <property type="entry name" value="P450, PUTATIVE (EUROFUNG)-RELATED"/>
    <property type="match status" value="1"/>
</dbReference>
<dbReference type="InterPro" id="IPR017972">
    <property type="entry name" value="Cyt_P450_CS"/>
</dbReference>
<evidence type="ECO:0000256" key="5">
    <source>
        <dbReference type="ARBA" id="ARBA00023004"/>
    </source>
</evidence>
<dbReference type="GO" id="GO:0006707">
    <property type="term" value="P:cholesterol catabolic process"/>
    <property type="evidence" value="ECO:0007669"/>
    <property type="project" value="TreeGrafter"/>
</dbReference>
<evidence type="ECO:0000313" key="8">
    <source>
        <dbReference type="EMBL" id="TMR04964.1"/>
    </source>
</evidence>
<reference evidence="8 9" key="1">
    <citation type="submission" date="2019-05" db="EMBL/GenBank/DDBJ databases">
        <title>Draft genome sequence of Actinomadura sp. 14C53.</title>
        <authorList>
            <person name="Saricaoglu S."/>
            <person name="Isik K."/>
        </authorList>
    </citation>
    <scope>NUCLEOTIDE SEQUENCE [LARGE SCALE GENOMIC DNA]</scope>
    <source>
        <strain evidence="8 9">14C53</strain>
    </source>
</reference>
<dbReference type="PANTHER" id="PTHR46696:SF4">
    <property type="entry name" value="BIOTIN BIOSYNTHESIS CYTOCHROME P450"/>
    <property type="match status" value="1"/>
</dbReference>
<evidence type="ECO:0000256" key="7">
    <source>
        <dbReference type="RuleBase" id="RU000461"/>
    </source>
</evidence>
<dbReference type="InterPro" id="IPR002397">
    <property type="entry name" value="Cyt_P450_B"/>
</dbReference>
<dbReference type="GO" id="GO:0036199">
    <property type="term" value="F:cholest-4-en-3-one 26-monooxygenase activity"/>
    <property type="evidence" value="ECO:0007669"/>
    <property type="project" value="TreeGrafter"/>
</dbReference>
<evidence type="ECO:0000256" key="2">
    <source>
        <dbReference type="ARBA" id="ARBA00022617"/>
    </source>
</evidence>
<dbReference type="PRINTS" id="PR00359">
    <property type="entry name" value="BP450"/>
</dbReference>
<dbReference type="GO" id="GO:0008395">
    <property type="term" value="F:steroid hydroxylase activity"/>
    <property type="evidence" value="ECO:0007669"/>
    <property type="project" value="TreeGrafter"/>
</dbReference>
<dbReference type="GO" id="GO:0020037">
    <property type="term" value="F:heme binding"/>
    <property type="evidence" value="ECO:0007669"/>
    <property type="project" value="InterPro"/>
</dbReference>
<dbReference type="Gene3D" id="1.10.630.10">
    <property type="entry name" value="Cytochrome P450"/>
    <property type="match status" value="1"/>
</dbReference>
<name>A0A5C4JGB8_9ACTN</name>
<proteinExistence type="inferred from homology"/>
<evidence type="ECO:0000256" key="6">
    <source>
        <dbReference type="ARBA" id="ARBA00023033"/>
    </source>
</evidence>
<dbReference type="PROSITE" id="PS00086">
    <property type="entry name" value="CYTOCHROME_P450"/>
    <property type="match status" value="1"/>
</dbReference>
<keyword evidence="4 7" id="KW-0560">Oxidoreductase</keyword>
<dbReference type="OrthoDB" id="4133219at2"/>
<protein>
    <submittedName>
        <fullName evidence="8">Cytochrome P450</fullName>
    </submittedName>
</protein>
<keyword evidence="5 7" id="KW-0408">Iron</keyword>
<dbReference type="InterPro" id="IPR036396">
    <property type="entry name" value="Cyt_P450_sf"/>
</dbReference>
<organism evidence="8 9">
    <name type="scientific">Actinomadura soli</name>
    <dbReference type="NCBI Taxonomy" id="2508997"/>
    <lineage>
        <taxon>Bacteria</taxon>
        <taxon>Bacillati</taxon>
        <taxon>Actinomycetota</taxon>
        <taxon>Actinomycetes</taxon>
        <taxon>Streptosporangiales</taxon>
        <taxon>Thermomonosporaceae</taxon>
        <taxon>Actinomadura</taxon>
    </lineage>
</organism>
<dbReference type="GO" id="GO:0005506">
    <property type="term" value="F:iron ion binding"/>
    <property type="evidence" value="ECO:0007669"/>
    <property type="project" value="InterPro"/>
</dbReference>
<dbReference type="FunFam" id="1.10.630.10:FF:000018">
    <property type="entry name" value="Cytochrome P450 monooxygenase"/>
    <property type="match status" value="1"/>
</dbReference>
<sequence length="416" mass="46428">MTAPGITHGTERAREKKVTHVADRWGMNPAYFWMWDRRPDNPVKVDDNGVFHVYGYAECVEVYGDPKTYSSNIEALFFGEAEEGEALSEGALSAADPPKHTKMRKLVSRAFTPRMVAGLEPQITKITHELLDAAADKDRLDLIEDLAYPMPLIVIAEMLGVPHSDRGLFKEWVDKIVTAAGEVTVESTDKQRTDEDVAAAMGQVPEMMNYLREHIAERRRKPREDLFTKLVEAEIDGFRLSEAAIAVFARELLMAGHLTTSATLGNTLLCLDAHPEQMARLRANPDLAPGVIEESLRFLGPFVASIRATVADTELAGVKIPKGRLVRLWLSAANRDERQFERPHVFDPDRDPNPHLGFGRGIHFCIGAPLARLEGRIGTNVLLERFPKVRTDPDNPHEFTAMEEVLLASKLPLLVN</sequence>
<evidence type="ECO:0000256" key="4">
    <source>
        <dbReference type="ARBA" id="ARBA00023002"/>
    </source>
</evidence>
<dbReference type="EMBL" id="VCKW01000026">
    <property type="protein sequence ID" value="TMR04964.1"/>
    <property type="molecule type" value="Genomic_DNA"/>
</dbReference>
<evidence type="ECO:0000256" key="1">
    <source>
        <dbReference type="ARBA" id="ARBA00010617"/>
    </source>
</evidence>
<evidence type="ECO:0000313" key="9">
    <source>
        <dbReference type="Proteomes" id="UP000309174"/>
    </source>
</evidence>
<comment type="similarity">
    <text evidence="1 7">Belongs to the cytochrome P450 family.</text>
</comment>
<keyword evidence="3 7" id="KW-0479">Metal-binding</keyword>
<keyword evidence="2 7" id="KW-0349">Heme</keyword>
<dbReference type="AlphaFoldDB" id="A0A5C4JGB8"/>
<keyword evidence="9" id="KW-1185">Reference proteome</keyword>
<dbReference type="Proteomes" id="UP000309174">
    <property type="component" value="Unassembled WGS sequence"/>
</dbReference>
<comment type="caution">
    <text evidence="8">The sequence shown here is derived from an EMBL/GenBank/DDBJ whole genome shotgun (WGS) entry which is preliminary data.</text>
</comment>
<accession>A0A5C4JGB8</accession>
<gene>
    <name evidence="8" type="ORF">ETD83_07520</name>
</gene>